<name>A0A841LAS2_9SPHN</name>
<sequence length="135" mass="14505">MRRDAKELLSRLGAGSFKYQEFENAWSDLDSWPIFQAIVQDGRVVGNEALKAGHQAMSLEDGGHDEAASLVLQAPMPRFDAPVRPLPQPTASPIRDSLFSAYAPAAQSADRGIGGASNRGESVRAVLSRLSQARA</sequence>
<protein>
    <submittedName>
        <fullName evidence="1">Uncharacterized protein</fullName>
    </submittedName>
</protein>
<accession>A0A841LAS2</accession>
<keyword evidence="2" id="KW-1185">Reference proteome</keyword>
<dbReference type="RefSeq" id="WP_184199721.1">
    <property type="nucleotide sequence ID" value="NZ_BMOX01000017.1"/>
</dbReference>
<gene>
    <name evidence="1" type="ORF">FHS79_002248</name>
</gene>
<dbReference type="Proteomes" id="UP000538147">
    <property type="component" value="Unassembled WGS sequence"/>
</dbReference>
<reference evidence="1 2" key="1">
    <citation type="submission" date="2020-08" db="EMBL/GenBank/DDBJ databases">
        <title>Genomic Encyclopedia of Type Strains, Phase IV (KMG-IV): sequencing the most valuable type-strain genomes for metagenomic binning, comparative biology and taxonomic classification.</title>
        <authorList>
            <person name="Goeker M."/>
        </authorList>
    </citation>
    <scope>NUCLEOTIDE SEQUENCE [LARGE SCALE GENOMIC DNA]</scope>
    <source>
        <strain evidence="1 2">DSM 102189</strain>
    </source>
</reference>
<proteinExistence type="predicted"/>
<comment type="caution">
    <text evidence="1">The sequence shown here is derived from an EMBL/GenBank/DDBJ whole genome shotgun (WGS) entry which is preliminary data.</text>
</comment>
<organism evidence="1 2">
    <name type="scientific">Polymorphobacter multimanifer</name>
    <dbReference type="NCBI Taxonomy" id="1070431"/>
    <lineage>
        <taxon>Bacteria</taxon>
        <taxon>Pseudomonadati</taxon>
        <taxon>Pseudomonadota</taxon>
        <taxon>Alphaproteobacteria</taxon>
        <taxon>Sphingomonadales</taxon>
        <taxon>Sphingosinicellaceae</taxon>
        <taxon>Polymorphobacter</taxon>
    </lineage>
</organism>
<evidence type="ECO:0000313" key="2">
    <source>
        <dbReference type="Proteomes" id="UP000538147"/>
    </source>
</evidence>
<evidence type="ECO:0000313" key="1">
    <source>
        <dbReference type="EMBL" id="MBB6228063.1"/>
    </source>
</evidence>
<dbReference type="EMBL" id="JACIIV010000015">
    <property type="protein sequence ID" value="MBB6228063.1"/>
    <property type="molecule type" value="Genomic_DNA"/>
</dbReference>
<dbReference type="AlphaFoldDB" id="A0A841LAS2"/>